<evidence type="ECO:0000313" key="7">
    <source>
        <dbReference type="EMBL" id="MFC4666206.1"/>
    </source>
</evidence>
<sequence>MGIVIRQSLKGTAVTYLGAMIGFLSTFFIQVAYLKPGEIGLVQVIFQAATLVSSFAMMGLNSSMYRFYPYFKDPNQMDRHGKPKDNGFLFYSIVVSLFGLMVIIPLYYMLRDPISSMYIKNSPQFVDYFDWVVPLTVFLLFWLVFELYAVQLMRIAVPKLIREVVLRLLLIVTFVVYALGWVSFPIMVAIYIICYGICMLLCIIYVGKIGSLSMKHDWSYITPDLRSNFLKYTLIYVAGSIGTKLASQLGLFMVGSLDAGGLDSAGIYSIAFYMVAVVEIPSRSMLNIASPIMAEAMRKNDFEKANRLFKRVSLHQVLAGGFIFLIVLINLDSVYAILPNGSKYVAGKAVFLFLGIGKLFEITFNYGNSLLSCSKYYYWNLYYTLGVTLLGIFWQVILIPKYSIAGSAIATLISTALSYAIQQGMISYKLKCSPFSWDLLKAFGIFAIMLGVDFLIPVVGGPWSDMFVRSIPIGLLGLSLMYFSGISPEGESVVNKMLRIKR</sequence>
<evidence type="ECO:0000256" key="1">
    <source>
        <dbReference type="ARBA" id="ARBA00004651"/>
    </source>
</evidence>
<name>A0ABV9K885_9PORP</name>
<dbReference type="Proteomes" id="UP001596020">
    <property type="component" value="Unassembled WGS sequence"/>
</dbReference>
<feature type="transmembrane region" description="Helical" evidence="6">
    <location>
        <begin position="402"/>
        <end position="421"/>
    </location>
</feature>
<dbReference type="RefSeq" id="WP_380079043.1">
    <property type="nucleotide sequence ID" value="NZ_JBHSGO010000183.1"/>
</dbReference>
<feature type="transmembrane region" description="Helical" evidence="6">
    <location>
        <begin position="376"/>
        <end position="396"/>
    </location>
</feature>
<keyword evidence="5 6" id="KW-0472">Membrane</keyword>
<evidence type="ECO:0000256" key="5">
    <source>
        <dbReference type="ARBA" id="ARBA00023136"/>
    </source>
</evidence>
<keyword evidence="2" id="KW-1003">Cell membrane</keyword>
<feature type="transmembrane region" description="Helical" evidence="6">
    <location>
        <begin position="164"/>
        <end position="182"/>
    </location>
</feature>
<dbReference type="EMBL" id="JBHSGO010000183">
    <property type="protein sequence ID" value="MFC4666206.1"/>
    <property type="molecule type" value="Genomic_DNA"/>
</dbReference>
<evidence type="ECO:0000256" key="6">
    <source>
        <dbReference type="SAM" id="Phobius"/>
    </source>
</evidence>
<dbReference type="PANTHER" id="PTHR30250:SF11">
    <property type="entry name" value="O-ANTIGEN TRANSPORTER-RELATED"/>
    <property type="match status" value="1"/>
</dbReference>
<feature type="transmembrane region" description="Helical" evidence="6">
    <location>
        <begin position="466"/>
        <end position="483"/>
    </location>
</feature>
<feature type="transmembrane region" description="Helical" evidence="6">
    <location>
        <begin position="45"/>
        <end position="68"/>
    </location>
</feature>
<evidence type="ECO:0000256" key="3">
    <source>
        <dbReference type="ARBA" id="ARBA00022692"/>
    </source>
</evidence>
<dbReference type="InterPro" id="IPR050833">
    <property type="entry name" value="Poly_Biosynth_Transport"/>
</dbReference>
<evidence type="ECO:0000256" key="4">
    <source>
        <dbReference type="ARBA" id="ARBA00022989"/>
    </source>
</evidence>
<keyword evidence="8" id="KW-1185">Reference proteome</keyword>
<evidence type="ECO:0000313" key="8">
    <source>
        <dbReference type="Proteomes" id="UP001596020"/>
    </source>
</evidence>
<gene>
    <name evidence="7" type="ORF">ACFO3G_06295</name>
</gene>
<feature type="transmembrane region" description="Helical" evidence="6">
    <location>
        <begin position="267"/>
        <end position="289"/>
    </location>
</feature>
<feature type="transmembrane region" description="Helical" evidence="6">
    <location>
        <begin position="442"/>
        <end position="460"/>
    </location>
</feature>
<keyword evidence="4 6" id="KW-1133">Transmembrane helix</keyword>
<reference evidence="8" key="1">
    <citation type="journal article" date="2019" name="Int. J. Syst. Evol. Microbiol.">
        <title>The Global Catalogue of Microorganisms (GCM) 10K type strain sequencing project: providing services to taxonomists for standard genome sequencing and annotation.</title>
        <authorList>
            <consortium name="The Broad Institute Genomics Platform"/>
            <consortium name="The Broad Institute Genome Sequencing Center for Infectious Disease"/>
            <person name="Wu L."/>
            <person name="Ma J."/>
        </authorList>
    </citation>
    <scope>NUCLEOTIDE SEQUENCE [LARGE SCALE GENOMIC DNA]</scope>
    <source>
        <strain evidence="8">CGMCC 4.7357</strain>
    </source>
</reference>
<comment type="subcellular location">
    <subcellularLocation>
        <location evidence="1">Cell membrane</location>
        <topology evidence="1">Multi-pass membrane protein</topology>
    </subcellularLocation>
</comment>
<organism evidence="7 8">
    <name type="scientific">Falsiporphyromonas endometrii</name>
    <dbReference type="NCBI Taxonomy" id="1387297"/>
    <lineage>
        <taxon>Bacteria</taxon>
        <taxon>Pseudomonadati</taxon>
        <taxon>Bacteroidota</taxon>
        <taxon>Bacteroidia</taxon>
        <taxon>Bacteroidales</taxon>
        <taxon>Porphyromonadaceae</taxon>
        <taxon>Falsiporphyromonas</taxon>
    </lineage>
</organism>
<accession>A0ABV9K885</accession>
<feature type="transmembrane region" description="Helical" evidence="6">
    <location>
        <begin position="229"/>
        <end position="247"/>
    </location>
</feature>
<feature type="transmembrane region" description="Helical" evidence="6">
    <location>
        <begin position="188"/>
        <end position="208"/>
    </location>
</feature>
<proteinExistence type="predicted"/>
<feature type="transmembrane region" description="Helical" evidence="6">
    <location>
        <begin position="317"/>
        <end position="338"/>
    </location>
</feature>
<feature type="transmembrane region" description="Helical" evidence="6">
    <location>
        <begin position="12"/>
        <end position="33"/>
    </location>
</feature>
<evidence type="ECO:0000256" key="2">
    <source>
        <dbReference type="ARBA" id="ARBA00022475"/>
    </source>
</evidence>
<keyword evidence="3 6" id="KW-0812">Transmembrane</keyword>
<protein>
    <submittedName>
        <fullName evidence="7">Lipopolysaccharide biosynthesis protein</fullName>
    </submittedName>
</protein>
<dbReference type="PANTHER" id="PTHR30250">
    <property type="entry name" value="PST FAMILY PREDICTED COLANIC ACID TRANSPORTER"/>
    <property type="match status" value="1"/>
</dbReference>
<feature type="transmembrane region" description="Helical" evidence="6">
    <location>
        <begin position="128"/>
        <end position="152"/>
    </location>
</feature>
<comment type="caution">
    <text evidence="7">The sequence shown here is derived from an EMBL/GenBank/DDBJ whole genome shotgun (WGS) entry which is preliminary data.</text>
</comment>
<feature type="transmembrane region" description="Helical" evidence="6">
    <location>
        <begin position="88"/>
        <end position="108"/>
    </location>
</feature>
<feature type="transmembrane region" description="Helical" evidence="6">
    <location>
        <begin position="344"/>
        <end position="364"/>
    </location>
</feature>